<sequence length="127" mass="14685">MVFWAIRASQAVYCHRRKFGRSSWFSLTDFHCPASGHYGYGDNHYGGGNCSSSNRRDYSWCYCRYCLTGCWDSTTLATSRRLSDSCDRNLECHLCLFICHYPTDIKLCYVDMGNLDYLVDREPTANP</sequence>
<dbReference type="AlphaFoldDB" id="W1TVD1"/>
<comment type="caution">
    <text evidence="1">The sequence shown here is derived from an EMBL/GenBank/DDBJ whole genome shotgun (WGS) entry which is preliminary data.</text>
</comment>
<name>W1TVD1_STRAP</name>
<dbReference type="EMBL" id="AZMF01000113">
    <property type="protein sequence ID" value="ETI85416.1"/>
    <property type="molecule type" value="Genomic_DNA"/>
</dbReference>
<evidence type="ECO:0000313" key="2">
    <source>
        <dbReference type="Proteomes" id="UP000018846"/>
    </source>
</evidence>
<protein>
    <submittedName>
        <fullName evidence="1">Uncharacterized protein</fullName>
    </submittedName>
</protein>
<reference evidence="1 2" key="1">
    <citation type="submission" date="2013-12" db="EMBL/GenBank/DDBJ databases">
        <title>A Varibaculum cambriense genome reconstructed from a premature infant gut community with otherwise low bacterial novelty that shifts toward anaerobic metabolism during the third week of life.</title>
        <authorList>
            <person name="Brown C.T."/>
            <person name="Sharon I."/>
            <person name="Thomas B.C."/>
            <person name="Castelle C.J."/>
            <person name="Morowitz M.J."/>
            <person name="Banfield J.F."/>
        </authorList>
    </citation>
    <scope>NUCLEOTIDE SEQUENCE [LARGE SCALE GENOMIC DNA]</scope>
    <source>
        <strain evidence="2">DORA_7</strain>
    </source>
</reference>
<accession>W1TVD1</accession>
<dbReference type="Proteomes" id="UP000018846">
    <property type="component" value="Unassembled WGS sequence"/>
</dbReference>
<gene>
    <name evidence="1" type="ORF">Q615_SPAC00113G0091</name>
</gene>
<evidence type="ECO:0000313" key="1">
    <source>
        <dbReference type="EMBL" id="ETI85416.1"/>
    </source>
</evidence>
<proteinExistence type="predicted"/>
<organism evidence="1 2">
    <name type="scientific">Streptococcus anginosus DORA_7</name>
    <dbReference type="NCBI Taxonomy" id="1403946"/>
    <lineage>
        <taxon>Bacteria</taxon>
        <taxon>Bacillati</taxon>
        <taxon>Bacillota</taxon>
        <taxon>Bacilli</taxon>
        <taxon>Lactobacillales</taxon>
        <taxon>Streptococcaceae</taxon>
        <taxon>Streptococcus</taxon>
        <taxon>Streptococcus anginosus group</taxon>
    </lineage>
</organism>